<keyword evidence="2" id="KW-0238">DNA-binding</keyword>
<sequence length="314" mass="36493">MTIFEAFYAFMDFGSSYWAPRTLLYYRKNIGYFLQFYNTRCAPELPVSELPDTLYAEYVVYLRAKEKYAGHPLRNSMNVNGCIKSNTVCTYSRATRTFLNWLYKNGHIAIKLTEDVKLPRKDDDIIVPLLAQEVVAIDSVFDGSQNNDLRNWCMIHLMLDAGLRSCEVIALTPSDLIFDSHAITINRSKFDKSRVVPMAPKLEENLREYVRLYKPSGTLFRKLTENKGINEDVIKSMFLRIKRNTNIDRIHPHLLRHTFATSFIMGGGNLEQLRLLLGHYDYAVTRLYLHLASQYLILHTDIYQLDPLFFKAGY</sequence>
<dbReference type="Gene3D" id="1.10.443.10">
    <property type="entry name" value="Intergrase catalytic core"/>
    <property type="match status" value="1"/>
</dbReference>
<comment type="caution">
    <text evidence="5">The sequence shown here is derived from an EMBL/GenBank/DDBJ whole genome shotgun (WGS) entry which is preliminary data.</text>
</comment>
<evidence type="ECO:0000256" key="1">
    <source>
        <dbReference type="ARBA" id="ARBA00008857"/>
    </source>
</evidence>
<dbReference type="PANTHER" id="PTHR30349:SF41">
    <property type="entry name" value="INTEGRASE_RECOMBINASE PROTEIN MJ0367-RELATED"/>
    <property type="match status" value="1"/>
</dbReference>
<dbReference type="Proteomes" id="UP000016491">
    <property type="component" value="Unassembled WGS sequence"/>
</dbReference>
<evidence type="ECO:0000259" key="4">
    <source>
        <dbReference type="PROSITE" id="PS51898"/>
    </source>
</evidence>
<dbReference type="CDD" id="cd00397">
    <property type="entry name" value="DNA_BRE_C"/>
    <property type="match status" value="1"/>
</dbReference>
<dbReference type="PROSITE" id="PS51898">
    <property type="entry name" value="TYR_RECOMBINASE"/>
    <property type="match status" value="1"/>
</dbReference>
<evidence type="ECO:0000256" key="2">
    <source>
        <dbReference type="ARBA" id="ARBA00023125"/>
    </source>
</evidence>
<comment type="similarity">
    <text evidence="1">Belongs to the 'phage' integrase family.</text>
</comment>
<accession>A0ABC9U2T5</accession>
<dbReference type="InterPro" id="IPR013762">
    <property type="entry name" value="Integrase-like_cat_sf"/>
</dbReference>
<evidence type="ECO:0000313" key="5">
    <source>
        <dbReference type="EMBL" id="ERI79920.1"/>
    </source>
</evidence>
<dbReference type="GO" id="GO:0003677">
    <property type="term" value="F:DNA binding"/>
    <property type="evidence" value="ECO:0007669"/>
    <property type="project" value="UniProtKB-KW"/>
</dbReference>
<dbReference type="SUPFAM" id="SSF56349">
    <property type="entry name" value="DNA breaking-rejoining enzymes"/>
    <property type="match status" value="1"/>
</dbReference>
<evidence type="ECO:0000313" key="6">
    <source>
        <dbReference type="Proteomes" id="UP000016491"/>
    </source>
</evidence>
<feature type="domain" description="Tyr recombinase" evidence="4">
    <location>
        <begin position="124"/>
        <end position="301"/>
    </location>
</feature>
<reference evidence="5 6" key="1">
    <citation type="submission" date="2013-07" db="EMBL/GenBank/DDBJ databases">
        <authorList>
            <person name="Weinstock G."/>
            <person name="Sodergren E."/>
            <person name="Wylie T."/>
            <person name="Fulton L."/>
            <person name="Fulton R."/>
            <person name="Fronick C."/>
            <person name="O'Laughlin M."/>
            <person name="Godfrey J."/>
            <person name="Miner T."/>
            <person name="Herter B."/>
            <person name="Appelbaum E."/>
            <person name="Cordes M."/>
            <person name="Lek S."/>
            <person name="Wollam A."/>
            <person name="Pepin K.H."/>
            <person name="Palsikar V.B."/>
            <person name="Mitreva M."/>
            <person name="Wilson R.K."/>
        </authorList>
    </citation>
    <scope>NUCLEOTIDE SEQUENCE [LARGE SCALE GENOMIC DNA]</scope>
    <source>
        <strain evidence="5 6">ATCC 14940</strain>
    </source>
</reference>
<dbReference type="Pfam" id="PF00589">
    <property type="entry name" value="Phage_integrase"/>
    <property type="match status" value="1"/>
</dbReference>
<evidence type="ECO:0000256" key="3">
    <source>
        <dbReference type="ARBA" id="ARBA00023172"/>
    </source>
</evidence>
<dbReference type="RefSeq" id="WP_021640693.1">
    <property type="nucleotide sequence ID" value="NZ_KE992800.1"/>
</dbReference>
<name>A0ABC9U2T5_CLOSY</name>
<dbReference type="InterPro" id="IPR011010">
    <property type="entry name" value="DNA_brk_join_enz"/>
</dbReference>
<dbReference type="AlphaFoldDB" id="A0ABC9U2T5"/>
<dbReference type="Gene3D" id="1.10.150.130">
    <property type="match status" value="1"/>
</dbReference>
<protein>
    <submittedName>
        <fullName evidence="5">Site-specific recombinase, phage integrase family</fullName>
    </submittedName>
</protein>
<dbReference type="InterPro" id="IPR050090">
    <property type="entry name" value="Tyrosine_recombinase_XerCD"/>
</dbReference>
<keyword evidence="3" id="KW-0233">DNA recombination</keyword>
<organism evidence="5 6">
    <name type="scientific">[Clostridium] symbiosum ATCC 14940</name>
    <dbReference type="NCBI Taxonomy" id="411472"/>
    <lineage>
        <taxon>Bacteria</taxon>
        <taxon>Bacillati</taxon>
        <taxon>Bacillota</taxon>
        <taxon>Clostridia</taxon>
        <taxon>Lachnospirales</taxon>
        <taxon>Lachnospiraceae</taxon>
        <taxon>Otoolea</taxon>
    </lineage>
</organism>
<dbReference type="InterPro" id="IPR002104">
    <property type="entry name" value="Integrase_catalytic"/>
</dbReference>
<dbReference type="InterPro" id="IPR010998">
    <property type="entry name" value="Integrase_recombinase_N"/>
</dbReference>
<dbReference type="PANTHER" id="PTHR30349">
    <property type="entry name" value="PHAGE INTEGRASE-RELATED"/>
    <property type="match status" value="1"/>
</dbReference>
<proteinExistence type="inferred from homology"/>
<gene>
    <name evidence="5" type="ORF">CLOSYM_00555</name>
</gene>
<dbReference type="GO" id="GO:0006310">
    <property type="term" value="P:DNA recombination"/>
    <property type="evidence" value="ECO:0007669"/>
    <property type="project" value="UniProtKB-KW"/>
</dbReference>
<dbReference type="EMBL" id="AWSU01000045">
    <property type="protein sequence ID" value="ERI79920.1"/>
    <property type="molecule type" value="Genomic_DNA"/>
</dbReference>